<proteinExistence type="inferred from homology"/>
<evidence type="ECO:0000313" key="4">
    <source>
        <dbReference type="Proteomes" id="UP000317122"/>
    </source>
</evidence>
<dbReference type="InterPro" id="IPR013538">
    <property type="entry name" value="ASHA1/2-like_C"/>
</dbReference>
<dbReference type="EMBL" id="VLKT01000011">
    <property type="protein sequence ID" value="TWI38703.1"/>
    <property type="molecule type" value="Genomic_DNA"/>
</dbReference>
<evidence type="ECO:0000313" key="3">
    <source>
        <dbReference type="EMBL" id="TWI38703.1"/>
    </source>
</evidence>
<dbReference type="PROSITE" id="PS50042">
    <property type="entry name" value="CNMP_BINDING_3"/>
    <property type="match status" value="1"/>
</dbReference>
<dbReference type="InterPro" id="IPR000595">
    <property type="entry name" value="cNMP-bd_dom"/>
</dbReference>
<dbReference type="Proteomes" id="UP000317122">
    <property type="component" value="Unassembled WGS sequence"/>
</dbReference>
<reference evidence="3 4" key="1">
    <citation type="journal article" date="2015" name="Stand. Genomic Sci.">
        <title>Genomic Encyclopedia of Bacterial and Archaeal Type Strains, Phase III: the genomes of soil and plant-associated and newly described type strains.</title>
        <authorList>
            <person name="Whitman W.B."/>
            <person name="Woyke T."/>
            <person name="Klenk H.P."/>
            <person name="Zhou Y."/>
            <person name="Lilburn T.G."/>
            <person name="Beck B.J."/>
            <person name="De Vos P."/>
            <person name="Vandamme P."/>
            <person name="Eisen J.A."/>
            <person name="Garrity G."/>
            <person name="Hugenholtz P."/>
            <person name="Kyrpides N.C."/>
        </authorList>
    </citation>
    <scope>NUCLEOTIDE SEQUENCE [LARGE SCALE GENOMIC DNA]</scope>
    <source>
        <strain evidence="3 4">CGMCC 1.2546</strain>
    </source>
</reference>
<gene>
    <name evidence="3" type="ORF">IQ26_02124</name>
</gene>
<comment type="caution">
    <text evidence="3">The sequence shown here is derived from an EMBL/GenBank/DDBJ whole genome shotgun (WGS) entry which is preliminary data.</text>
</comment>
<dbReference type="InterPro" id="IPR023393">
    <property type="entry name" value="START-like_dom_sf"/>
</dbReference>
<dbReference type="AlphaFoldDB" id="A0A562P2Y0"/>
<sequence length="143" mass="15727">MSELRIEREYPIAPAQLFAYVTEAENLLKWWGPEGTTATEANLDLTRLGPWSLVLNSARGPFEMRGVVKNVVPPHAVEFTMNVPGEEVDSTVRFEIASDGKGGSRFTLVQSGITDEMVEMGKHGWGSTLGRLEKLIKLAPKVA</sequence>
<accession>A0A562P2Y0</accession>
<evidence type="ECO:0000259" key="2">
    <source>
        <dbReference type="PROSITE" id="PS50042"/>
    </source>
</evidence>
<dbReference type="SUPFAM" id="SSF55961">
    <property type="entry name" value="Bet v1-like"/>
    <property type="match status" value="1"/>
</dbReference>
<dbReference type="OrthoDB" id="9805228at2"/>
<dbReference type="Gene3D" id="3.30.530.20">
    <property type="match status" value="1"/>
</dbReference>
<keyword evidence="4" id="KW-1185">Reference proteome</keyword>
<protein>
    <submittedName>
        <fullName evidence="3">Uncharacterized protein YndB with AHSA1/START domain</fullName>
    </submittedName>
</protein>
<evidence type="ECO:0000256" key="1">
    <source>
        <dbReference type="ARBA" id="ARBA00006817"/>
    </source>
</evidence>
<organism evidence="3 4">
    <name type="scientific">Mesorhizobium tianshanense</name>
    <dbReference type="NCBI Taxonomy" id="39844"/>
    <lineage>
        <taxon>Bacteria</taxon>
        <taxon>Pseudomonadati</taxon>
        <taxon>Pseudomonadota</taxon>
        <taxon>Alphaproteobacteria</taxon>
        <taxon>Hyphomicrobiales</taxon>
        <taxon>Phyllobacteriaceae</taxon>
        <taxon>Mesorhizobium</taxon>
    </lineage>
</organism>
<feature type="domain" description="Cyclic nucleotide-binding" evidence="2">
    <location>
        <begin position="96"/>
        <end position="143"/>
    </location>
</feature>
<dbReference type="Pfam" id="PF08327">
    <property type="entry name" value="AHSA1"/>
    <property type="match status" value="1"/>
</dbReference>
<name>A0A562P2Y0_9HYPH</name>
<comment type="similarity">
    <text evidence="1">Belongs to the AHA1 family.</text>
</comment>
<dbReference type="RefSeq" id="WP_145716597.1">
    <property type="nucleotide sequence ID" value="NZ_BSPF01000047.1"/>
</dbReference>
<dbReference type="CDD" id="cd07814">
    <property type="entry name" value="SRPBCC_CalC_Aha1-like"/>
    <property type="match status" value="1"/>
</dbReference>